<protein>
    <submittedName>
        <fullName evidence="3">Uncharacterized protein</fullName>
    </submittedName>
</protein>
<evidence type="ECO:0000313" key="4">
    <source>
        <dbReference type="Proteomes" id="UP000886653"/>
    </source>
</evidence>
<keyword evidence="4" id="KW-1185">Reference proteome</keyword>
<dbReference type="EMBL" id="MU167218">
    <property type="protein sequence ID" value="KAG0150538.1"/>
    <property type="molecule type" value="Genomic_DNA"/>
</dbReference>
<reference evidence="3" key="1">
    <citation type="submission" date="2013-11" db="EMBL/GenBank/DDBJ databases">
        <title>Genome sequence of the fusiform rust pathogen reveals effectors for host alternation and coevolution with pine.</title>
        <authorList>
            <consortium name="DOE Joint Genome Institute"/>
            <person name="Smith K."/>
            <person name="Pendleton A."/>
            <person name="Kubisiak T."/>
            <person name="Anderson C."/>
            <person name="Salamov A."/>
            <person name="Aerts A."/>
            <person name="Riley R."/>
            <person name="Clum A."/>
            <person name="Lindquist E."/>
            <person name="Ence D."/>
            <person name="Campbell M."/>
            <person name="Kronenberg Z."/>
            <person name="Feau N."/>
            <person name="Dhillon B."/>
            <person name="Hamelin R."/>
            <person name="Burleigh J."/>
            <person name="Smith J."/>
            <person name="Yandell M."/>
            <person name="Nelson C."/>
            <person name="Grigoriev I."/>
            <person name="Davis J."/>
        </authorList>
    </citation>
    <scope>NUCLEOTIDE SEQUENCE</scope>
    <source>
        <strain evidence="3">G11</strain>
    </source>
</reference>
<dbReference type="OrthoDB" id="2528184at2759"/>
<sequence>MRMRIGVRSESERLRAELEERVEELQERLEKSADGQQEPESEVVHRLGELVEDVEGFKLRLKFLEGQMITEKAKSAQYERDLNEKAQMIEGLLGKRRGASVSSGSEEGADELKAAQVKLINEMRDQIFALASALEKERSEHLATKDALEAAAMQIEVNELDEEDPNMATMFSDEEDSPVEAHSPKLETKPAATDCTRDDSVHSTDSEPLPKTPTIDQTRHHRSESFIRHWSFPKGPVTHSSRGSTEDDHCFFFRPNSIDISLPPVEPAKEVLEAPPFLFSYLHHEEPAEMDLQKEALSGYVSASAQVQKRPVPGGLVMMRRKEASGIRSPLSSTSSIQSSVGGRESASGAPKPGSRSLSTRLSLQNLSSWVGSYVGGGGDVSNEEKMSGQELRLSQLNRLRARIAKKSLGRLDFRHAFESEWDEDGNQLMEGDNRIFVI</sequence>
<organism evidence="3 4">
    <name type="scientific">Cronartium quercuum f. sp. fusiforme G11</name>
    <dbReference type="NCBI Taxonomy" id="708437"/>
    <lineage>
        <taxon>Eukaryota</taxon>
        <taxon>Fungi</taxon>
        <taxon>Dikarya</taxon>
        <taxon>Basidiomycota</taxon>
        <taxon>Pucciniomycotina</taxon>
        <taxon>Pucciniomycetes</taxon>
        <taxon>Pucciniales</taxon>
        <taxon>Coleosporiaceae</taxon>
        <taxon>Cronartium</taxon>
    </lineage>
</organism>
<accession>A0A9P6NQW1</accession>
<evidence type="ECO:0000313" key="3">
    <source>
        <dbReference type="EMBL" id="KAG0150538.1"/>
    </source>
</evidence>
<dbReference type="Proteomes" id="UP000886653">
    <property type="component" value="Unassembled WGS sequence"/>
</dbReference>
<dbReference type="AlphaFoldDB" id="A0A9P6NQW1"/>
<evidence type="ECO:0000256" key="2">
    <source>
        <dbReference type="SAM" id="MobiDB-lite"/>
    </source>
</evidence>
<feature type="region of interest" description="Disordered" evidence="2">
    <location>
        <begin position="323"/>
        <end position="358"/>
    </location>
</feature>
<comment type="caution">
    <text evidence="3">The sequence shown here is derived from an EMBL/GenBank/DDBJ whole genome shotgun (WGS) entry which is preliminary data.</text>
</comment>
<feature type="region of interest" description="Disordered" evidence="2">
    <location>
        <begin position="174"/>
        <end position="220"/>
    </location>
</feature>
<keyword evidence="1" id="KW-0175">Coiled coil</keyword>
<feature type="compositionally biased region" description="Basic and acidic residues" evidence="2">
    <location>
        <begin position="195"/>
        <end position="205"/>
    </location>
</feature>
<name>A0A9P6NQW1_9BASI</name>
<feature type="coiled-coil region" evidence="1">
    <location>
        <begin position="8"/>
        <end position="35"/>
    </location>
</feature>
<evidence type="ECO:0000256" key="1">
    <source>
        <dbReference type="SAM" id="Coils"/>
    </source>
</evidence>
<gene>
    <name evidence="3" type="ORF">CROQUDRAFT_176136</name>
</gene>
<feature type="compositionally biased region" description="Low complexity" evidence="2">
    <location>
        <begin position="326"/>
        <end position="340"/>
    </location>
</feature>
<proteinExistence type="predicted"/>